<dbReference type="Gene3D" id="3.90.190.10">
    <property type="entry name" value="Protein tyrosine phosphatase superfamily"/>
    <property type="match status" value="1"/>
</dbReference>
<feature type="compositionally biased region" description="Basic residues" evidence="3">
    <location>
        <begin position="17"/>
        <end position="27"/>
    </location>
</feature>
<dbReference type="CDD" id="cd18533">
    <property type="entry name" value="PTP_fungal"/>
    <property type="match status" value="1"/>
</dbReference>
<dbReference type="GO" id="GO:0004725">
    <property type="term" value="F:protein tyrosine phosphatase activity"/>
    <property type="evidence" value="ECO:0007669"/>
    <property type="project" value="UniProtKB-EC"/>
</dbReference>
<dbReference type="InterPro" id="IPR000242">
    <property type="entry name" value="PTP_cat"/>
</dbReference>
<dbReference type="Pfam" id="PF00581">
    <property type="entry name" value="Rhodanese"/>
    <property type="match status" value="1"/>
</dbReference>
<dbReference type="Proteomes" id="UP000002605">
    <property type="component" value="Chromosome R"/>
</dbReference>
<feature type="region of interest" description="Disordered" evidence="3">
    <location>
        <begin position="125"/>
        <end position="148"/>
    </location>
</feature>
<dbReference type="EMBL" id="FM992695">
    <property type="protein sequence ID" value="CAX40500.1"/>
    <property type="molecule type" value="Genomic_DNA"/>
</dbReference>
<dbReference type="GeneID" id="8049989"/>
<evidence type="ECO:0000259" key="5">
    <source>
        <dbReference type="PROSITE" id="PS50056"/>
    </source>
</evidence>
<comment type="similarity">
    <text evidence="1">Belongs to the protein-tyrosine phosphatase family. Non-receptor class subfamily.</text>
</comment>
<feature type="domain" description="Tyrosine-protein phosphatase" evidence="4">
    <location>
        <begin position="675"/>
        <end position="969"/>
    </location>
</feature>
<dbReference type="PROSITE" id="PS00383">
    <property type="entry name" value="TYR_PHOSPHATASE_1"/>
    <property type="match status" value="1"/>
</dbReference>
<feature type="region of interest" description="Disordered" evidence="3">
    <location>
        <begin position="615"/>
        <end position="658"/>
    </location>
</feature>
<dbReference type="SUPFAM" id="SSF52821">
    <property type="entry name" value="Rhodanese/Cell cycle control phosphatase"/>
    <property type="match status" value="1"/>
</dbReference>
<dbReference type="OrthoDB" id="6058203at2759"/>
<dbReference type="AlphaFoldDB" id="B9WN33"/>
<dbReference type="CGD" id="CAL0000163459">
    <property type="gene designation" value="Cd36_35270"/>
</dbReference>
<dbReference type="PROSITE" id="PS50055">
    <property type="entry name" value="TYR_PHOSPHATASE_PTP"/>
    <property type="match status" value="1"/>
</dbReference>
<dbReference type="HOGENOM" id="CLU_007989_0_0_1"/>
<dbReference type="InterPro" id="IPR000387">
    <property type="entry name" value="Tyr_Pase_dom"/>
</dbReference>
<dbReference type="SUPFAM" id="SSF52799">
    <property type="entry name" value="(Phosphotyrosine protein) phosphatases II"/>
    <property type="match status" value="1"/>
</dbReference>
<dbReference type="SMART" id="SM00404">
    <property type="entry name" value="PTPc_motif"/>
    <property type="match status" value="1"/>
</dbReference>
<feature type="compositionally biased region" description="Polar residues" evidence="3">
    <location>
        <begin position="1"/>
        <end position="13"/>
    </location>
</feature>
<feature type="region of interest" description="Disordered" evidence="3">
    <location>
        <begin position="161"/>
        <end position="192"/>
    </location>
</feature>
<protein>
    <recommendedName>
        <fullName evidence="2">protein-tyrosine-phosphatase</fullName>
        <ecNumber evidence="2">3.1.3.48</ecNumber>
    </recommendedName>
</protein>
<feature type="region of interest" description="Disordered" evidence="3">
    <location>
        <begin position="1"/>
        <end position="77"/>
    </location>
</feature>
<feature type="domain" description="Tyrosine specific protein phosphatases" evidence="5">
    <location>
        <begin position="865"/>
        <end position="960"/>
    </location>
</feature>
<dbReference type="InterPro" id="IPR050348">
    <property type="entry name" value="Protein-Tyr_Phosphatase"/>
</dbReference>
<dbReference type="KEGG" id="cdu:CD36_35270"/>
<dbReference type="InterPro" id="IPR016130">
    <property type="entry name" value="Tyr_Pase_AS"/>
</dbReference>
<dbReference type="Pfam" id="PF00102">
    <property type="entry name" value="Y_phosphatase"/>
    <property type="match status" value="1"/>
</dbReference>
<dbReference type="InterPro" id="IPR001763">
    <property type="entry name" value="Rhodanese-like_dom"/>
</dbReference>
<evidence type="ECO:0000259" key="4">
    <source>
        <dbReference type="PROSITE" id="PS50055"/>
    </source>
</evidence>
<keyword evidence="9" id="KW-1185">Reference proteome</keyword>
<dbReference type="eggNOG" id="KOG0789">
    <property type="taxonomic scope" value="Eukaryota"/>
</dbReference>
<evidence type="ECO:0000259" key="6">
    <source>
        <dbReference type="PROSITE" id="PS50206"/>
    </source>
</evidence>
<evidence type="ECO:0000313" key="9">
    <source>
        <dbReference type="Proteomes" id="UP000002605"/>
    </source>
</evidence>
<gene>
    <name evidence="7" type="ordered locus">Cd36_35270</name>
    <name evidence="8" type="ORF">CD36_35270</name>
</gene>
<keyword evidence="8" id="KW-0378">Hydrolase</keyword>
<dbReference type="InterPro" id="IPR003595">
    <property type="entry name" value="Tyr_Pase_cat"/>
</dbReference>
<dbReference type="RefSeq" id="XP_002422492.1">
    <property type="nucleotide sequence ID" value="XM_002422447.1"/>
</dbReference>
<evidence type="ECO:0000313" key="8">
    <source>
        <dbReference type="EMBL" id="CAX40500.1"/>
    </source>
</evidence>
<dbReference type="SMART" id="SM00194">
    <property type="entry name" value="PTPc"/>
    <property type="match status" value="1"/>
</dbReference>
<evidence type="ECO:0000256" key="2">
    <source>
        <dbReference type="ARBA" id="ARBA00013064"/>
    </source>
</evidence>
<dbReference type="PANTHER" id="PTHR19134">
    <property type="entry name" value="RECEPTOR-TYPE TYROSINE-PROTEIN PHOSPHATASE"/>
    <property type="match status" value="1"/>
</dbReference>
<feature type="compositionally biased region" description="Low complexity" evidence="3">
    <location>
        <begin position="131"/>
        <end position="143"/>
    </location>
</feature>
<evidence type="ECO:0000313" key="7">
    <source>
        <dbReference type="CGD" id="CAL0000163459"/>
    </source>
</evidence>
<accession>B9WN33</accession>
<organism evidence="8 9">
    <name type="scientific">Candida dubliniensis (strain CD36 / ATCC MYA-646 / CBS 7987 / NCPF 3949 / NRRL Y-17841)</name>
    <name type="common">Yeast</name>
    <dbReference type="NCBI Taxonomy" id="573826"/>
    <lineage>
        <taxon>Eukaryota</taxon>
        <taxon>Fungi</taxon>
        <taxon>Dikarya</taxon>
        <taxon>Ascomycota</taxon>
        <taxon>Saccharomycotina</taxon>
        <taxon>Pichiomycetes</taxon>
        <taxon>Debaryomycetaceae</taxon>
        <taxon>Candida/Lodderomyces clade</taxon>
        <taxon>Candida</taxon>
    </lineage>
</organism>
<reference evidence="8 9" key="1">
    <citation type="journal article" date="2009" name="Genome Res.">
        <title>Comparative genomics of the fungal pathogens Candida dubliniensis and Candida albicans.</title>
        <authorList>
            <person name="Jackson A.P."/>
            <person name="Gamble J.A."/>
            <person name="Yeomans T."/>
            <person name="Moran G.P."/>
            <person name="Saunders D."/>
            <person name="Harris D."/>
            <person name="Aslett M."/>
            <person name="Barrell J.F."/>
            <person name="Butler G."/>
            <person name="Citiulo F."/>
            <person name="Coleman D.C."/>
            <person name="de Groot P.W.J."/>
            <person name="Goodwin T.J."/>
            <person name="Quail M.A."/>
            <person name="McQuillan J."/>
            <person name="Munro C.A."/>
            <person name="Pain A."/>
            <person name="Poulter R.T."/>
            <person name="Rajandream M.A."/>
            <person name="Renauld H."/>
            <person name="Spiering M.J."/>
            <person name="Tivey A."/>
            <person name="Gow N.A.R."/>
            <person name="Barrell B."/>
            <person name="Sullivan D.J."/>
            <person name="Berriman M."/>
        </authorList>
    </citation>
    <scope>NUCLEOTIDE SEQUENCE [LARGE SCALE GENOMIC DNA]</scope>
    <source>
        <strain evidence="9">CD36 / ATCC MYA-646 / CBS 7987 / NCPF 3949 / NRRL Y-17841</strain>
    </source>
</reference>
<feature type="domain" description="Rhodanese" evidence="6">
    <location>
        <begin position="310"/>
        <end position="359"/>
    </location>
</feature>
<dbReference type="PROSITE" id="PS50056">
    <property type="entry name" value="TYR_PHOSPHATASE_2"/>
    <property type="match status" value="1"/>
</dbReference>
<dbReference type="PROSITE" id="PS50206">
    <property type="entry name" value="RHODANESE_3"/>
    <property type="match status" value="1"/>
</dbReference>
<dbReference type="PRINTS" id="PR00700">
    <property type="entry name" value="PRTYPHPHTASE"/>
</dbReference>
<proteinExistence type="inferred from homology"/>
<sequence length="977" mass="110161">MSFTFPNNTSNTEFKSHHSQHHHHHHQQQQQKQQHDQQSKTPPSSNFAKSASSTNNENATTGTANKPTTSSIKRQQLKHKTYNDSISSLTSNTSDLTICESSLLSTSFGSKPFHKPASLSTDTLVEEKHVSSLQPHPPQSSSQGKHAYNQSLDSHRSLLSLDENEEVEGDEKKSDKAILEQSEPMSAIPKTSLPLNTEHKSFAFSTNTTTPVPSPAPPAVTVAPASPVATSSIPRPKLATIQSLPHLKKQVTSPSLSFDLSLKNIKQEQQKKLNFIPSQNFKFQIEKLSDRIKYLPSIEMSNRVVKSKNLVVDIRPFVEYSKSHIKDSINICLPSTLLKRTNFSLIRSINSLPDLEKIRFTDFLNDVDEASESSRGDLIVYDSVPNSSNVFHICNKIINCPLFMSSPNRKLLLMESDFNQFYALFPELFASGVEDRASVSGAATDNSNLGTSVNNFLAPIIVPGNDPNNVHGKLRSNSLAEISPYHKSTPLSSSSMMSFDKLSAATPILSSNFTLPSKTKTFKLRHNEELLNNDHLFSSPGTATTSHSNVNPFELNSAQLFKLKNIPSDHSRIPLWMRSTILDSNDTPMTNKINQDFHQLEKLEQKRLLSAFSLDSANSQHHHQQRQPSQNHERNKSSGRYQGDDDKENISPTNQNVNEDEIIPKISCGIEFGHKNRYKDIFLYDHSRVELGHVNKTNENAKVLEFENYINASLIEPPEKYNNNNHIENRYIATQGPLDETMGDLWKLVIQSKIPLIISLTDSIENGIMKCAPFWQSGIYKSYKDTIKVSLIEENRLDESLILRKFNVRCKSSSTSSANPCEYDSESQFDSCDAMEVCQIQLLSWPDMGTLTNPHDILKIIKLKQSILANVQSTRKKASKCGDDDQLTTLVHCSAGCGRTGTLCVIDTIINYIEQSRRQQQKQQLQKGIYNDFDNDPIFEITNHYRKLRISMVQTLKQYYMIYETLLDYYCNNDDQE</sequence>
<dbReference type="InterPro" id="IPR029021">
    <property type="entry name" value="Prot-tyrosine_phosphatase-like"/>
</dbReference>
<name>B9WN33_CANDC</name>
<feature type="compositionally biased region" description="Low complexity" evidence="3">
    <location>
        <begin position="48"/>
        <end position="65"/>
    </location>
</feature>
<dbReference type="InterPro" id="IPR036873">
    <property type="entry name" value="Rhodanese-like_dom_sf"/>
</dbReference>
<dbReference type="EC" id="3.1.3.48" evidence="2"/>
<dbReference type="Gene3D" id="3.40.250.10">
    <property type="entry name" value="Rhodanese-like domain"/>
    <property type="match status" value="1"/>
</dbReference>
<evidence type="ECO:0000256" key="3">
    <source>
        <dbReference type="SAM" id="MobiDB-lite"/>
    </source>
</evidence>
<dbReference type="PANTHER" id="PTHR19134:SF561">
    <property type="entry name" value="PROTEIN TYROSINE PHOSPHATASE 36E, ISOFORM A"/>
    <property type="match status" value="1"/>
</dbReference>
<dbReference type="VEuPathDB" id="FungiDB:CD36_35270"/>
<evidence type="ECO:0000256" key="1">
    <source>
        <dbReference type="ARBA" id="ARBA00009649"/>
    </source>
</evidence>